<dbReference type="EMBL" id="JAGPXC010000008">
    <property type="protein sequence ID" value="KAH6647940.1"/>
    <property type="molecule type" value="Genomic_DNA"/>
</dbReference>
<dbReference type="GeneID" id="70136943"/>
<gene>
    <name evidence="2" type="ORF">BKA67DRAFT_662682</name>
</gene>
<dbReference type="RefSeq" id="XP_045954452.1">
    <property type="nucleotide sequence ID" value="XM_046108052.1"/>
</dbReference>
<dbReference type="GO" id="GO:0016740">
    <property type="term" value="F:transferase activity"/>
    <property type="evidence" value="ECO:0007669"/>
    <property type="project" value="UniProtKB-KW"/>
</dbReference>
<sequence length="511" mass="56579">MRRHQLWETVDWRYLSPIDTFIPQQYIRQILCFPGKGPSAISAFKHGLERCISSIPCLSSSIVPCSKPTHQPQDDSSHPFDKYAKFRLGTPVYDIKGILSVGTSQLLEGTDYGSLKRASFPNNLLNRDVLLPPLPHFPVTNGSAPAFRVHVTPRSDGTIVGVCLHHSVADLGGINAIFKTWAYFCKKHYDEDRQQTFGSDAVLPVENSVSVECDRHIVYGSRFSEGSEFADKYTAEEPSCPADITVLNSAPPTLTSDIISNLPMETVHYRIPRQTVHGLKVTLSEYLQPGTKLSSNDVICAMLWSAITFALAPQSSYSRARGRDHPASTDEVVSMGLSIDMRKRLHVPIPEDFVGNALSMAWPTVPKRLLLDAAQGASSSSSSLASMAHIAVCIQESYASLTEDYFHNLIAYLGSHEDVNKLQWGPGPASTNMVAATWKAFEIHSLDWGGDIGKCEAVRTRLPFPHTITILPEAPDSEGTDIVFCFLNDTMQIIKSCEIIQQYYQRMDVED</sequence>
<comment type="caution">
    <text evidence="2">The sequence shown here is derived from an EMBL/GenBank/DDBJ whole genome shotgun (WGS) entry which is preliminary data.</text>
</comment>
<dbReference type="Pfam" id="PF02458">
    <property type="entry name" value="Transferase"/>
    <property type="match status" value="1"/>
</dbReference>
<evidence type="ECO:0000313" key="3">
    <source>
        <dbReference type="Proteomes" id="UP000758603"/>
    </source>
</evidence>
<dbReference type="Proteomes" id="UP000758603">
    <property type="component" value="Unassembled WGS sequence"/>
</dbReference>
<accession>A0A9P8RPG7</accession>
<name>A0A9P8RPG7_9PEZI</name>
<keyword evidence="3" id="KW-1185">Reference proteome</keyword>
<keyword evidence="1 2" id="KW-0808">Transferase</keyword>
<dbReference type="InterPro" id="IPR023213">
    <property type="entry name" value="CAT-like_dom_sf"/>
</dbReference>
<evidence type="ECO:0000313" key="2">
    <source>
        <dbReference type="EMBL" id="KAH6647940.1"/>
    </source>
</evidence>
<dbReference type="PANTHER" id="PTHR31896:SF64">
    <property type="entry name" value="TRICHOTHECENE 3-O-ACETYLTRANSFERASE"/>
    <property type="match status" value="1"/>
</dbReference>
<proteinExistence type="predicted"/>
<protein>
    <submittedName>
        <fullName evidence="2">Transferase family-domain-containing protein</fullName>
    </submittedName>
</protein>
<dbReference type="PANTHER" id="PTHR31896">
    <property type="entry name" value="FAMILY REGULATORY PROTEIN, PUTATIVE (AFU_ORTHOLOGUE AFUA_3G14730)-RELATED"/>
    <property type="match status" value="1"/>
</dbReference>
<reference evidence="2" key="1">
    <citation type="journal article" date="2021" name="Nat. Commun.">
        <title>Genetic determinants of endophytism in the Arabidopsis root mycobiome.</title>
        <authorList>
            <person name="Mesny F."/>
            <person name="Miyauchi S."/>
            <person name="Thiergart T."/>
            <person name="Pickel B."/>
            <person name="Atanasova L."/>
            <person name="Karlsson M."/>
            <person name="Huettel B."/>
            <person name="Barry K.W."/>
            <person name="Haridas S."/>
            <person name="Chen C."/>
            <person name="Bauer D."/>
            <person name="Andreopoulos W."/>
            <person name="Pangilinan J."/>
            <person name="LaButti K."/>
            <person name="Riley R."/>
            <person name="Lipzen A."/>
            <person name="Clum A."/>
            <person name="Drula E."/>
            <person name="Henrissat B."/>
            <person name="Kohler A."/>
            <person name="Grigoriev I.V."/>
            <person name="Martin F.M."/>
            <person name="Hacquard S."/>
        </authorList>
    </citation>
    <scope>NUCLEOTIDE SEQUENCE</scope>
    <source>
        <strain evidence="2">MPI-SDFR-AT-0073</strain>
    </source>
</reference>
<organism evidence="2 3">
    <name type="scientific">Truncatella angustata</name>
    <dbReference type="NCBI Taxonomy" id="152316"/>
    <lineage>
        <taxon>Eukaryota</taxon>
        <taxon>Fungi</taxon>
        <taxon>Dikarya</taxon>
        <taxon>Ascomycota</taxon>
        <taxon>Pezizomycotina</taxon>
        <taxon>Sordariomycetes</taxon>
        <taxon>Xylariomycetidae</taxon>
        <taxon>Amphisphaeriales</taxon>
        <taxon>Sporocadaceae</taxon>
        <taxon>Truncatella</taxon>
    </lineage>
</organism>
<dbReference type="InterPro" id="IPR051283">
    <property type="entry name" value="Sec_Metabolite_Acyltrans"/>
</dbReference>
<evidence type="ECO:0000256" key="1">
    <source>
        <dbReference type="ARBA" id="ARBA00022679"/>
    </source>
</evidence>
<dbReference type="AlphaFoldDB" id="A0A9P8RPG7"/>
<dbReference type="OrthoDB" id="1862401at2759"/>
<dbReference type="Gene3D" id="3.30.559.10">
    <property type="entry name" value="Chloramphenicol acetyltransferase-like domain"/>
    <property type="match status" value="2"/>
</dbReference>